<gene>
    <name evidence="1" type="ORF">SAMN04488524_3148</name>
</gene>
<reference evidence="2" key="1">
    <citation type="submission" date="2017-04" db="EMBL/GenBank/DDBJ databases">
        <authorList>
            <person name="Varghese N."/>
            <person name="Submissions S."/>
        </authorList>
    </citation>
    <scope>NUCLEOTIDE SEQUENCE [LARGE SCALE GENOMIC DNA]</scope>
    <source>
        <strain evidence="2">DSM 12126</strain>
    </source>
</reference>
<evidence type="ECO:0000313" key="2">
    <source>
        <dbReference type="Proteomes" id="UP000192756"/>
    </source>
</evidence>
<evidence type="ECO:0000313" key="1">
    <source>
        <dbReference type="EMBL" id="SMC87697.1"/>
    </source>
</evidence>
<organism evidence="1 2">
    <name type="scientific">Pedobacter africanus</name>
    <dbReference type="NCBI Taxonomy" id="151894"/>
    <lineage>
        <taxon>Bacteria</taxon>
        <taxon>Pseudomonadati</taxon>
        <taxon>Bacteroidota</taxon>
        <taxon>Sphingobacteriia</taxon>
        <taxon>Sphingobacteriales</taxon>
        <taxon>Sphingobacteriaceae</taxon>
        <taxon>Pedobacter</taxon>
    </lineage>
</organism>
<sequence>MLLSIDLSGLSNFGKKPGGYFSAVWPQKSELKPWSTSSETAGTSFRMEQNAFW</sequence>
<keyword evidence="2" id="KW-1185">Reference proteome</keyword>
<dbReference type="STRING" id="151894.SAMN04488524_3148"/>
<name>A0A1W2CR14_9SPHI</name>
<dbReference type="Proteomes" id="UP000192756">
    <property type="component" value="Unassembled WGS sequence"/>
</dbReference>
<dbReference type="EMBL" id="FWXT01000002">
    <property type="protein sequence ID" value="SMC87697.1"/>
    <property type="molecule type" value="Genomic_DNA"/>
</dbReference>
<protein>
    <submittedName>
        <fullName evidence="1">Uncharacterized protein</fullName>
    </submittedName>
</protein>
<dbReference type="AlphaFoldDB" id="A0A1W2CR14"/>
<accession>A0A1W2CR14</accession>
<proteinExistence type="predicted"/>